<feature type="compositionally biased region" description="Basic and acidic residues" evidence="1">
    <location>
        <begin position="117"/>
        <end position="131"/>
    </location>
</feature>
<evidence type="ECO:0000313" key="4">
    <source>
        <dbReference type="Proteomes" id="UP000693970"/>
    </source>
</evidence>
<dbReference type="AlphaFoldDB" id="A0A9K3KWI5"/>
<proteinExistence type="predicted"/>
<keyword evidence="4" id="KW-1185">Reference proteome</keyword>
<gene>
    <name evidence="3" type="ORF">IV203_009808</name>
</gene>
<feature type="region of interest" description="Disordered" evidence="1">
    <location>
        <begin position="68"/>
        <end position="216"/>
    </location>
</feature>
<evidence type="ECO:0000259" key="2">
    <source>
        <dbReference type="Pfam" id="PF13524"/>
    </source>
</evidence>
<dbReference type="Proteomes" id="UP000693970">
    <property type="component" value="Unassembled WGS sequence"/>
</dbReference>
<reference evidence="3" key="1">
    <citation type="journal article" date="2021" name="Sci. Rep.">
        <title>Diploid genomic architecture of Nitzschia inconspicua, an elite biomass production diatom.</title>
        <authorList>
            <person name="Oliver A."/>
            <person name="Podell S."/>
            <person name="Pinowska A."/>
            <person name="Traller J.C."/>
            <person name="Smith S.R."/>
            <person name="McClure R."/>
            <person name="Beliaev A."/>
            <person name="Bohutskyi P."/>
            <person name="Hill E.A."/>
            <person name="Rabines A."/>
            <person name="Zheng H."/>
            <person name="Allen L.Z."/>
            <person name="Kuo A."/>
            <person name="Grigoriev I.V."/>
            <person name="Allen A.E."/>
            <person name="Hazlebeck D."/>
            <person name="Allen E.E."/>
        </authorList>
    </citation>
    <scope>NUCLEOTIDE SEQUENCE</scope>
    <source>
        <strain evidence="3">Hildebrandi</strain>
    </source>
</reference>
<dbReference type="Pfam" id="PF13524">
    <property type="entry name" value="Glyco_trans_1_2"/>
    <property type="match status" value="1"/>
</dbReference>
<organism evidence="3 4">
    <name type="scientific">Nitzschia inconspicua</name>
    <dbReference type="NCBI Taxonomy" id="303405"/>
    <lineage>
        <taxon>Eukaryota</taxon>
        <taxon>Sar</taxon>
        <taxon>Stramenopiles</taxon>
        <taxon>Ochrophyta</taxon>
        <taxon>Bacillariophyta</taxon>
        <taxon>Bacillariophyceae</taxon>
        <taxon>Bacillariophycidae</taxon>
        <taxon>Bacillariales</taxon>
        <taxon>Bacillariaceae</taxon>
        <taxon>Nitzschia</taxon>
    </lineage>
</organism>
<evidence type="ECO:0000313" key="3">
    <source>
        <dbReference type="EMBL" id="KAG7350448.1"/>
    </source>
</evidence>
<feature type="domain" description="Spore protein YkvP/CgeB glycosyl transferase-like" evidence="2">
    <location>
        <begin position="520"/>
        <end position="623"/>
    </location>
</feature>
<dbReference type="GO" id="GO:0016740">
    <property type="term" value="F:transferase activity"/>
    <property type="evidence" value="ECO:0007669"/>
    <property type="project" value="UniProtKB-KW"/>
</dbReference>
<reference evidence="3" key="2">
    <citation type="submission" date="2021-04" db="EMBL/GenBank/DDBJ databases">
        <authorList>
            <person name="Podell S."/>
        </authorList>
    </citation>
    <scope>NUCLEOTIDE SEQUENCE</scope>
    <source>
        <strain evidence="3">Hildebrandi</strain>
    </source>
</reference>
<protein>
    <submittedName>
        <fullName evidence="3">Glycosyl transferase group 1 protein</fullName>
    </submittedName>
</protein>
<keyword evidence="3" id="KW-0808">Transferase</keyword>
<comment type="caution">
    <text evidence="3">The sequence shown here is derived from an EMBL/GenBank/DDBJ whole genome shotgun (WGS) entry which is preliminary data.</text>
</comment>
<dbReference type="EMBL" id="JAGRRH010000018">
    <property type="protein sequence ID" value="KAG7350448.1"/>
    <property type="molecule type" value="Genomic_DNA"/>
</dbReference>
<name>A0A9K3KWI5_9STRA</name>
<dbReference type="InterPro" id="IPR055259">
    <property type="entry name" value="YkvP/CgeB_Glyco_trans-like"/>
</dbReference>
<feature type="compositionally biased region" description="Basic and acidic residues" evidence="1">
    <location>
        <begin position="95"/>
        <end position="109"/>
    </location>
</feature>
<accession>A0A9K3KWI5</accession>
<sequence length="663" mass="74399">MLPSPRIRSPKGSTSPRAHLSNTDLLCAGFLRNFKLILLVTVCIALARLVVLPTAGPIIQEYSQYTQYSSPSSLSSSSASEDAPTIRLPSGSGRVETKPTKKETDRSQKEPSVVDTPKSKSPDDTHPKDSSKSSSDSNNDDNHPKDPSPTDPKSSDLINDDDNHSEDSSPKTDKSPTEKSSNSNNGEYHPKDPSPKTNASSSSSSISNRTDSKQHKLTKEGLLSYYNASLSPVIPGGVRKMVQVHLIVDITSESGIVEPSSKFLLSAIERSKYLKAVGVTFVRQLPPLFTQEMHPRNPASPLLFLVDWGSLNRDCHRLQLVLEKIREEYSLETNDNNNKSNSTNKSPTSSVSSQLQEAYTLLVDFTGSTRQTKCEYLFQDSYIQDKSRVRLAKRSIVQGRYYNYDTNEMYLGQIVSPLEWHPNGEASPILYSPLILRETFVNAILNVTQGIKVENMNRSIDVGAFWTNGDNSHYSSYRRDITKVVKTLHHSKINSQVLMENEVGLAYTDIKGYVLGNIQAKYVEKLLSCKIVVVTQRDEWEDQYRLMESLASGALVMTDDMLAMPDGLIDKVNVIVYDSPTSLKTLIRYYLHPDNEAERKRIALEGYKLVMGRHRCWHRLEELVFGEPLTNAYQPYKPAPIKEQGSTSVYWMDTDSDWYGQFL</sequence>
<feature type="compositionally biased region" description="Low complexity" evidence="1">
    <location>
        <begin position="68"/>
        <end position="80"/>
    </location>
</feature>
<evidence type="ECO:0000256" key="1">
    <source>
        <dbReference type="SAM" id="MobiDB-lite"/>
    </source>
</evidence>
<feature type="compositionally biased region" description="Basic and acidic residues" evidence="1">
    <location>
        <begin position="161"/>
        <end position="177"/>
    </location>
</feature>
<dbReference type="OrthoDB" id="46077at2759"/>